<dbReference type="OrthoDB" id="386628at2157"/>
<accession>A8AAW7</accession>
<dbReference type="KEGG" id="iho:Igni_0887"/>
<protein>
    <submittedName>
        <fullName evidence="1">Uncharacterized protein</fullName>
    </submittedName>
</protein>
<keyword evidence="2" id="KW-1185">Reference proteome</keyword>
<dbReference type="RefSeq" id="WP_012123033.1">
    <property type="nucleotide sequence ID" value="NC_009776.1"/>
</dbReference>
<dbReference type="eggNOG" id="arCOG02491">
    <property type="taxonomic scope" value="Archaea"/>
</dbReference>
<dbReference type="SUPFAM" id="SSF69322">
    <property type="entry name" value="Tricorn protease domain 2"/>
    <property type="match status" value="1"/>
</dbReference>
<proteinExistence type="predicted"/>
<evidence type="ECO:0000313" key="2">
    <source>
        <dbReference type="Proteomes" id="UP000000262"/>
    </source>
</evidence>
<dbReference type="EMBL" id="CP000816">
    <property type="protein sequence ID" value="ABU82069.1"/>
    <property type="molecule type" value="Genomic_DNA"/>
</dbReference>
<reference evidence="1 2" key="1">
    <citation type="journal article" date="2008" name="Genome Biol.">
        <title>A genomic analysis of the archaeal system Ignicoccus hospitalis-Nanoarchaeum equitans.</title>
        <authorList>
            <person name="Podar M."/>
            <person name="Anderson I."/>
            <person name="Makarova K.S."/>
            <person name="Elkins J.G."/>
            <person name="Ivanova N."/>
            <person name="Wall M.A."/>
            <person name="Lykidis A."/>
            <person name="Mavromatis K."/>
            <person name="Sun H."/>
            <person name="Hudson M.E."/>
            <person name="Chen W."/>
            <person name="Deciu C."/>
            <person name="Hutchison D."/>
            <person name="Eads J.R."/>
            <person name="Anderson A."/>
            <person name="Fernandes F."/>
            <person name="Szeto E."/>
            <person name="Lapidus A."/>
            <person name="Kyrpides N.C."/>
            <person name="Saier M.H.Jr."/>
            <person name="Richardson P.M."/>
            <person name="Rachel R."/>
            <person name="Huber H."/>
            <person name="Eisen J.A."/>
            <person name="Koonin E.V."/>
            <person name="Keller M."/>
            <person name="Stetter K.O."/>
        </authorList>
    </citation>
    <scope>NUCLEOTIDE SEQUENCE [LARGE SCALE GENOMIC DNA]</scope>
    <source>
        <strain evidence="2">KIN4/I / DSM 18386 / JCM 14125</strain>
    </source>
</reference>
<dbReference type="Proteomes" id="UP000000262">
    <property type="component" value="Chromosome"/>
</dbReference>
<dbReference type="STRING" id="453591.Igni_0887"/>
<gene>
    <name evidence="1" type="ordered locus">Igni_0887</name>
</gene>
<organism evidence="1 2">
    <name type="scientific">Ignicoccus hospitalis (strain KIN4/I / DSM 18386 / JCM 14125)</name>
    <dbReference type="NCBI Taxonomy" id="453591"/>
    <lineage>
        <taxon>Archaea</taxon>
        <taxon>Thermoproteota</taxon>
        <taxon>Thermoprotei</taxon>
        <taxon>Desulfurococcales</taxon>
        <taxon>Desulfurococcaceae</taxon>
        <taxon>Ignicoccus</taxon>
    </lineage>
</organism>
<dbReference type="HOGENOM" id="CLU_1040535_0_0_2"/>
<dbReference type="GeneID" id="5562038"/>
<name>A8AAW7_IGNH4</name>
<sequence>MLLKKFNIKCSKVEWGPYIAVLRETFGVGVLDLDGRYVVKGGLTKFSDLGWSGKVLGAVSKKRLMMLDFSEGLENVKERSVKLEGALSVVGVDGGFAVGTEDGRILIVKEGKVVKEIRVAEELPVVRLERTESGSLLAVAGKYNLIILSESGEVLAHHSYQWDLSKVRWTPDLEWLVVFNDEVQILKFEREHENYVKLMEVRGRGKDAKWCNSNLCLALDNKVMIYRDFNVGELPRITFTFRCNSCSWAPKCKGVAMCGSLLAVIKL</sequence>
<dbReference type="AlphaFoldDB" id="A8AAW7"/>
<evidence type="ECO:0000313" key="1">
    <source>
        <dbReference type="EMBL" id="ABU82069.1"/>
    </source>
</evidence>